<dbReference type="Proteomes" id="UP000195514">
    <property type="component" value="Chromosome I"/>
</dbReference>
<dbReference type="InterPro" id="IPR011990">
    <property type="entry name" value="TPR-like_helical_dom_sf"/>
</dbReference>
<dbReference type="Gene3D" id="1.25.40.10">
    <property type="entry name" value="Tetratricopeptide repeat domain"/>
    <property type="match status" value="3"/>
</dbReference>
<reference evidence="4" key="1">
    <citation type="submission" date="2017-05" db="EMBL/GenBank/DDBJ databases">
        <authorList>
            <person name="Kirkegaard R."/>
            <person name="Mcilroy J S."/>
        </authorList>
    </citation>
    <scope>NUCLEOTIDE SEQUENCE [LARGE SCALE GENOMIC DNA]</scope>
</reference>
<dbReference type="SUPFAM" id="SSF48452">
    <property type="entry name" value="TPR-like"/>
    <property type="match status" value="3"/>
</dbReference>
<proteinExistence type="predicted"/>
<dbReference type="InterPro" id="IPR005158">
    <property type="entry name" value="BTAD"/>
</dbReference>
<dbReference type="InterPro" id="IPR027417">
    <property type="entry name" value="P-loop_NTPase"/>
</dbReference>
<protein>
    <submittedName>
        <fullName evidence="3">Putative Transcriptional activator domain</fullName>
    </submittedName>
</protein>
<dbReference type="Gene3D" id="1.10.10.10">
    <property type="entry name" value="Winged helix-like DNA-binding domain superfamily/Winged helix DNA-binding domain"/>
    <property type="match status" value="1"/>
</dbReference>
<evidence type="ECO:0000313" key="3">
    <source>
        <dbReference type="EMBL" id="SMX54368.1"/>
    </source>
</evidence>
<dbReference type="Pfam" id="PF25873">
    <property type="entry name" value="WHD_MalT"/>
    <property type="match status" value="1"/>
</dbReference>
<dbReference type="InterPro" id="IPR059106">
    <property type="entry name" value="WHD_MalT"/>
</dbReference>
<dbReference type="AlphaFoldDB" id="A0A1Y6K661"/>
<dbReference type="InterPro" id="IPR036388">
    <property type="entry name" value="WH-like_DNA-bd_sf"/>
</dbReference>
<dbReference type="RefSeq" id="WP_087862224.1">
    <property type="nucleotide sequence ID" value="NZ_LT859958.1"/>
</dbReference>
<evidence type="ECO:0000313" key="4">
    <source>
        <dbReference type="Proteomes" id="UP000195514"/>
    </source>
</evidence>
<dbReference type="InterPro" id="IPR019734">
    <property type="entry name" value="TPR_rpt"/>
</dbReference>
<dbReference type="SMART" id="SM01043">
    <property type="entry name" value="BTAD"/>
    <property type="match status" value="1"/>
</dbReference>
<evidence type="ECO:0000256" key="1">
    <source>
        <dbReference type="PROSITE-ProRule" id="PRU00339"/>
    </source>
</evidence>
<dbReference type="EMBL" id="LT859958">
    <property type="protein sequence ID" value="SMX54368.1"/>
    <property type="molecule type" value="Genomic_DNA"/>
</dbReference>
<feature type="domain" description="Bacterial transcriptional activator" evidence="2">
    <location>
        <begin position="931"/>
        <end position="1065"/>
    </location>
</feature>
<organism evidence="3 4">
    <name type="scientific">Candidatus Brevifilum fermentans</name>
    <dbReference type="NCBI Taxonomy" id="1986204"/>
    <lineage>
        <taxon>Bacteria</taxon>
        <taxon>Bacillati</taxon>
        <taxon>Chloroflexota</taxon>
        <taxon>Anaerolineae</taxon>
        <taxon>Anaerolineales</taxon>
        <taxon>Anaerolineaceae</taxon>
        <taxon>Candidatus Brevifilum</taxon>
    </lineage>
</organism>
<dbReference type="PANTHER" id="PTHR35807:SF2">
    <property type="entry name" value="TRANSCRIPTIONAL ACTIVATOR DOMAIN"/>
    <property type="match status" value="1"/>
</dbReference>
<keyword evidence="1" id="KW-0802">TPR repeat</keyword>
<dbReference type="KEGG" id="abat:CFX1CAM_1303"/>
<dbReference type="InterPro" id="IPR051677">
    <property type="entry name" value="AfsR-DnrI-RedD_regulator"/>
</dbReference>
<dbReference type="PANTHER" id="PTHR35807">
    <property type="entry name" value="TRANSCRIPTIONAL REGULATOR REDD-RELATED"/>
    <property type="match status" value="1"/>
</dbReference>
<dbReference type="OrthoDB" id="9789465at2"/>
<feature type="repeat" description="TPR" evidence="1">
    <location>
        <begin position="414"/>
        <end position="447"/>
    </location>
</feature>
<dbReference type="SUPFAM" id="SSF52540">
    <property type="entry name" value="P-loop containing nucleoside triphosphate hydrolases"/>
    <property type="match status" value="1"/>
</dbReference>
<dbReference type="PROSITE" id="PS50005">
    <property type="entry name" value="TPR"/>
    <property type="match status" value="1"/>
</dbReference>
<name>A0A1Y6K661_9CHLR</name>
<keyword evidence="4" id="KW-1185">Reference proteome</keyword>
<sequence length="1068" mass="123763">MSIRNLIILSQLNPPSQRSHVLERNRITQKLVRAINYPLTILEAGTGYGKSTSILSFINSQECPIYWFTISGTERDPKLFLAKLFTAFNQHDYPIGDETLKTIDTPEATSTEALIAFVNAVTTHITQEAYLVLDDFHLVSDVPDVLGYLDWIIEHLPSKLHVIISTRHALNFPSLNKWRVKDEVLIITRDDLAFTGEEIARLFDQQYGITLSESAIDQVLNKTEGWAIGLQMIWQTLQNNPNMTIQQVLDDEHQSKSALFDYLAEEVLEGLEPRIREFLIKTSILSKLESATCDFLLTIDHSNVLLDHLNNSGLFIEELRPGVFRYHQMFRSFLLDQFRAEPSQLIDLHLKIASYFRAHEYWEEALYHLLSAGDYYQVNQILESIGKPLIQDGRKESINYWIHEIPEPERKNYPYLIYLLGEVHRYLGSFDDALEYYHQAERLYRARQYSFGISQALRGQGQVFLDTIRPINGDQLLQDALKLLDPKEMPREVADLLVLIAENQLNLGYPDNAEKLLWQASELMPDLELETDFIQARVFLRTGRLKEGIKLLMDREANNPSLPHSRPQRFHRESTLLLSLYHSMLGESEQAEKYAHQGIEIGRQLRSKFVQSVGFMRLGHALLIREQSPFTNQYFMQAMQLFQDSIDQIDVARIHVEPLWGMCRALGYMSQFSKAEKLAIESLAIAEKAGDEWISILIRLSLGAGAIFDHKYESAQRYLASAESSALRVKDTFTLCVSRLWLAIKAWQQGYQNTAFSYFEKCLALIIEHGYDFILTRETLIGLKDREAIYPLVLAAYSNGVESNFLNLILHQRGISGLDYHPGYTLWVQTFGNFNVWRGDHLIDIKDWKREKARQFFQILVVQRGKWVHKDQIYEWLWPETSGEKSVTYLKVVFNAVNQALEPNRPRGEAPFFIERSQEYFRLNPKARIIVDADLFLKEISQGTLHGNENAFNLYQGRYFESNPVSEWLTHEEQYYHQQFVLVADHLLNAYIEAGEFQRALDITHKILNDDPYWEAGYRAQMLIFHQLGQISMVHEVYHRCVEILKEQLNASISPKTEAIYRKLVSEP</sequence>
<evidence type="ECO:0000259" key="2">
    <source>
        <dbReference type="SMART" id="SM01043"/>
    </source>
</evidence>
<dbReference type="SMART" id="SM00028">
    <property type="entry name" value="TPR"/>
    <property type="match status" value="4"/>
</dbReference>
<dbReference type="Pfam" id="PF03704">
    <property type="entry name" value="BTAD"/>
    <property type="match status" value="1"/>
</dbReference>
<gene>
    <name evidence="3" type="ORF">CFX1CAM_1303</name>
</gene>
<accession>A0A1Y6K661</accession>